<protein>
    <recommendedName>
        <fullName evidence="1">GmrSD restriction endonucleases C-terminal domain-containing protein</fullName>
    </recommendedName>
</protein>
<dbReference type="Proteomes" id="UP001500804">
    <property type="component" value="Unassembled WGS sequence"/>
</dbReference>
<dbReference type="Pfam" id="PF07510">
    <property type="entry name" value="GmrSD_C"/>
    <property type="match status" value="1"/>
</dbReference>
<dbReference type="PANTHER" id="PTHR24094">
    <property type="entry name" value="SECRETED PROTEIN"/>
    <property type="match status" value="1"/>
</dbReference>
<proteinExistence type="predicted"/>
<dbReference type="InterPro" id="IPR011089">
    <property type="entry name" value="GmrSD_C"/>
</dbReference>
<gene>
    <name evidence="2" type="ORF">GCM10023320_30010</name>
</gene>
<keyword evidence="3" id="KW-1185">Reference proteome</keyword>
<evidence type="ECO:0000259" key="1">
    <source>
        <dbReference type="Pfam" id="PF07510"/>
    </source>
</evidence>
<dbReference type="PROSITE" id="PS51257">
    <property type="entry name" value="PROKAR_LIPOPROTEIN"/>
    <property type="match status" value="1"/>
</dbReference>
<reference evidence="3" key="1">
    <citation type="journal article" date="2019" name="Int. J. Syst. Evol. Microbiol.">
        <title>The Global Catalogue of Microorganisms (GCM) 10K type strain sequencing project: providing services to taxonomists for standard genome sequencing and annotation.</title>
        <authorList>
            <consortium name="The Broad Institute Genomics Platform"/>
            <consortium name="The Broad Institute Genome Sequencing Center for Infectious Disease"/>
            <person name="Wu L."/>
            <person name="Ma J."/>
        </authorList>
    </citation>
    <scope>NUCLEOTIDE SEQUENCE [LARGE SCALE GENOMIC DNA]</scope>
    <source>
        <strain evidence="3">JCM 18302</strain>
    </source>
</reference>
<accession>A0ABP9NI88</accession>
<dbReference type="EMBL" id="BAABJO010000009">
    <property type="protein sequence ID" value="GAA5121325.1"/>
    <property type="molecule type" value="Genomic_DNA"/>
</dbReference>
<name>A0ABP9NI88_9PSEU</name>
<evidence type="ECO:0000313" key="3">
    <source>
        <dbReference type="Proteomes" id="UP001500804"/>
    </source>
</evidence>
<sequence length="234" mass="25004">MTVRDRLLGIVLVSAALALTGCAGLQVRIDPAPLPTGDAATALTTLPVKGRALRTGYDREEFGQSWSDVDRNGCDQRNDVLARDLTEVEYRPGTHSCVVQAGTFTDPYSGRTVPFQRGRGTSDDVQIDHVVALANAWQTGAQQLDGEARERFANDPLNLMAAEGEVNQQKGDGDAATWLPPARGFRCAYVARQVAVKAKYRLWVTAAERDAIAGVLGACPGQELPPDSGIAGAR</sequence>
<feature type="domain" description="GmrSD restriction endonucleases C-terminal" evidence="1">
    <location>
        <begin position="75"/>
        <end position="214"/>
    </location>
</feature>
<evidence type="ECO:0000313" key="2">
    <source>
        <dbReference type="EMBL" id="GAA5121325.1"/>
    </source>
</evidence>
<dbReference type="PANTHER" id="PTHR24094:SF15">
    <property type="entry name" value="AMP-DEPENDENT SYNTHETASE_LIGASE DOMAIN-CONTAINING PROTEIN-RELATED"/>
    <property type="match status" value="1"/>
</dbReference>
<comment type="caution">
    <text evidence="2">The sequence shown here is derived from an EMBL/GenBank/DDBJ whole genome shotgun (WGS) entry which is preliminary data.</text>
</comment>
<organism evidence="2 3">
    <name type="scientific">Pseudonocardia adelaidensis</name>
    <dbReference type="NCBI Taxonomy" id="648754"/>
    <lineage>
        <taxon>Bacteria</taxon>
        <taxon>Bacillati</taxon>
        <taxon>Actinomycetota</taxon>
        <taxon>Actinomycetes</taxon>
        <taxon>Pseudonocardiales</taxon>
        <taxon>Pseudonocardiaceae</taxon>
        <taxon>Pseudonocardia</taxon>
    </lineage>
</organism>